<dbReference type="EMBL" id="CADCVI010000105">
    <property type="protein sequence ID" value="CAA9468081.1"/>
    <property type="molecule type" value="Genomic_DNA"/>
</dbReference>
<gene>
    <name evidence="1" type="ORF">AVDCRST_MAG25-1756</name>
</gene>
<sequence length="43" mass="5200">WRYVREAQDSWSRASQGEEARLRMLRSPRVPCLLWRGRAKVEI</sequence>
<reference evidence="1" key="1">
    <citation type="submission" date="2020-02" db="EMBL/GenBank/DDBJ databases">
        <authorList>
            <person name="Meier V. D."/>
        </authorList>
    </citation>
    <scope>NUCLEOTIDE SEQUENCE</scope>
    <source>
        <strain evidence="1">AVDCRST_MAG25</strain>
    </source>
</reference>
<organism evidence="1">
    <name type="scientific">uncultured Rubrobacteraceae bacterium</name>
    <dbReference type="NCBI Taxonomy" id="349277"/>
    <lineage>
        <taxon>Bacteria</taxon>
        <taxon>Bacillati</taxon>
        <taxon>Actinomycetota</taxon>
        <taxon>Rubrobacteria</taxon>
        <taxon>Rubrobacterales</taxon>
        <taxon>Rubrobacteraceae</taxon>
        <taxon>environmental samples</taxon>
    </lineage>
</organism>
<proteinExistence type="predicted"/>
<dbReference type="AlphaFoldDB" id="A0A6J4RHX5"/>
<feature type="non-terminal residue" evidence="1">
    <location>
        <position position="1"/>
    </location>
</feature>
<protein>
    <submittedName>
        <fullName evidence="1">Uncharacterized protein</fullName>
    </submittedName>
</protein>
<feature type="non-terminal residue" evidence="1">
    <location>
        <position position="43"/>
    </location>
</feature>
<accession>A0A6J4RHX5</accession>
<evidence type="ECO:0000313" key="1">
    <source>
        <dbReference type="EMBL" id="CAA9468081.1"/>
    </source>
</evidence>
<name>A0A6J4RHX5_9ACTN</name>